<feature type="domain" description="Major facilitator superfamily (MFS) profile" evidence="6">
    <location>
        <begin position="1"/>
        <end position="374"/>
    </location>
</feature>
<feature type="transmembrane region" description="Helical" evidence="5">
    <location>
        <begin position="225"/>
        <end position="246"/>
    </location>
</feature>
<feature type="transmembrane region" description="Helical" evidence="5">
    <location>
        <begin position="343"/>
        <end position="365"/>
    </location>
</feature>
<dbReference type="OrthoDB" id="9816124at2"/>
<evidence type="ECO:0000256" key="2">
    <source>
        <dbReference type="ARBA" id="ARBA00022692"/>
    </source>
</evidence>
<dbReference type="Gene3D" id="1.20.1250.20">
    <property type="entry name" value="MFS general substrate transporter like domains"/>
    <property type="match status" value="1"/>
</dbReference>
<keyword evidence="2 5" id="KW-0812">Transmembrane</keyword>
<evidence type="ECO:0000313" key="8">
    <source>
        <dbReference type="Proteomes" id="UP000319040"/>
    </source>
</evidence>
<sequence length="374" mass="41883">MLTMPILMLFYKDMGFTDRESFQLKAFYSIAIVIFEIPSGYLADVLGRRKTLIIGSVLGTLGFLVYSTTSGFYWFLVAELILGVGQSFVSGADSAIMYDSLKHMRRENEYVKYEGRNFTVGNYSEALAGLLGGTLAAINIRYPFMFQTAIAFMAVPASIMLVEPMRSVRSRKPGLKDILNVVWYATVKNAKLRYNLVYSSILGTATLTMAWMYQLYLNDIGFTEYAIGATHTVLNLIVGTTTLFAYKIEARLKPKMTIWLTSIIITGSYIISGFVDSAWILPILAIFYFSRGIATPVLKDYINRITSDNMRATVLSIRSLIIRAFFAVIAPFVGYLSDHYTRAYSLKVIGIVFTVLVGSSIFLFLRSIVQGEES</sequence>
<dbReference type="Pfam" id="PF07690">
    <property type="entry name" value="MFS_1"/>
    <property type="match status" value="1"/>
</dbReference>
<evidence type="ECO:0000256" key="4">
    <source>
        <dbReference type="ARBA" id="ARBA00023136"/>
    </source>
</evidence>
<feature type="transmembrane region" description="Helical" evidence="5">
    <location>
        <begin position="320"/>
        <end position="337"/>
    </location>
</feature>
<evidence type="ECO:0000256" key="5">
    <source>
        <dbReference type="SAM" id="Phobius"/>
    </source>
</evidence>
<dbReference type="PROSITE" id="PS00216">
    <property type="entry name" value="SUGAR_TRANSPORT_1"/>
    <property type="match status" value="1"/>
</dbReference>
<evidence type="ECO:0000256" key="1">
    <source>
        <dbReference type="ARBA" id="ARBA00004141"/>
    </source>
</evidence>
<feature type="transmembrane region" description="Helical" evidence="5">
    <location>
        <begin position="144"/>
        <end position="162"/>
    </location>
</feature>
<name>A0A521AUB8_SACCC</name>
<protein>
    <submittedName>
        <fullName evidence="7">Major Facilitator Superfamily protein</fullName>
    </submittedName>
</protein>
<dbReference type="InterPro" id="IPR036259">
    <property type="entry name" value="MFS_trans_sf"/>
</dbReference>
<feature type="transmembrane region" description="Helical" evidence="5">
    <location>
        <begin position="50"/>
        <end position="66"/>
    </location>
</feature>
<dbReference type="EMBL" id="FXTB01000001">
    <property type="protein sequence ID" value="SMO38442.1"/>
    <property type="molecule type" value="Genomic_DNA"/>
</dbReference>
<gene>
    <name evidence="7" type="ORF">SAMN06265379_101409</name>
</gene>
<dbReference type="PANTHER" id="PTHR23530">
    <property type="entry name" value="TRANSPORT PROTEIN-RELATED"/>
    <property type="match status" value="1"/>
</dbReference>
<dbReference type="PANTHER" id="PTHR23530:SF1">
    <property type="entry name" value="PERMEASE, MAJOR FACILITATOR SUPERFAMILY-RELATED"/>
    <property type="match status" value="1"/>
</dbReference>
<reference evidence="7 8" key="1">
    <citation type="submission" date="2017-05" db="EMBL/GenBank/DDBJ databases">
        <authorList>
            <person name="Varghese N."/>
            <person name="Submissions S."/>
        </authorList>
    </citation>
    <scope>NUCLEOTIDE SEQUENCE [LARGE SCALE GENOMIC DNA]</scope>
    <source>
        <strain evidence="7 8">DSM 27040</strain>
    </source>
</reference>
<feature type="transmembrane region" description="Helical" evidence="5">
    <location>
        <begin position="26"/>
        <end position="43"/>
    </location>
</feature>
<dbReference type="InterPro" id="IPR053160">
    <property type="entry name" value="MFS_DHA3_Transporter"/>
</dbReference>
<dbReference type="Proteomes" id="UP000319040">
    <property type="component" value="Unassembled WGS sequence"/>
</dbReference>
<dbReference type="InterPro" id="IPR011701">
    <property type="entry name" value="MFS"/>
</dbReference>
<dbReference type="SUPFAM" id="SSF103473">
    <property type="entry name" value="MFS general substrate transporter"/>
    <property type="match status" value="1"/>
</dbReference>
<proteinExistence type="predicted"/>
<keyword evidence="8" id="KW-1185">Reference proteome</keyword>
<evidence type="ECO:0000259" key="6">
    <source>
        <dbReference type="PROSITE" id="PS50850"/>
    </source>
</evidence>
<feature type="transmembrane region" description="Helical" evidence="5">
    <location>
        <begin position="196"/>
        <end position="213"/>
    </location>
</feature>
<feature type="transmembrane region" description="Helical" evidence="5">
    <location>
        <begin position="258"/>
        <end position="275"/>
    </location>
</feature>
<dbReference type="InterPro" id="IPR020846">
    <property type="entry name" value="MFS_dom"/>
</dbReference>
<comment type="subcellular location">
    <subcellularLocation>
        <location evidence="1">Membrane</location>
        <topology evidence="1">Multi-pass membrane protein</topology>
    </subcellularLocation>
</comment>
<dbReference type="InterPro" id="IPR005829">
    <property type="entry name" value="Sugar_transporter_CS"/>
</dbReference>
<dbReference type="AlphaFoldDB" id="A0A521AUB8"/>
<dbReference type="PROSITE" id="PS50850">
    <property type="entry name" value="MFS"/>
    <property type="match status" value="1"/>
</dbReference>
<evidence type="ECO:0000256" key="3">
    <source>
        <dbReference type="ARBA" id="ARBA00022989"/>
    </source>
</evidence>
<keyword evidence="4 5" id="KW-0472">Membrane</keyword>
<evidence type="ECO:0000313" key="7">
    <source>
        <dbReference type="EMBL" id="SMO38442.1"/>
    </source>
</evidence>
<dbReference type="GO" id="GO:0016020">
    <property type="term" value="C:membrane"/>
    <property type="evidence" value="ECO:0007669"/>
    <property type="project" value="UniProtKB-SubCell"/>
</dbReference>
<keyword evidence="3 5" id="KW-1133">Transmembrane helix</keyword>
<accession>A0A521AUB8</accession>
<dbReference type="GO" id="GO:0022857">
    <property type="term" value="F:transmembrane transporter activity"/>
    <property type="evidence" value="ECO:0007669"/>
    <property type="project" value="InterPro"/>
</dbReference>
<organism evidence="7 8">
    <name type="scientific">Saccharicrinis carchari</name>
    <dbReference type="NCBI Taxonomy" id="1168039"/>
    <lineage>
        <taxon>Bacteria</taxon>
        <taxon>Pseudomonadati</taxon>
        <taxon>Bacteroidota</taxon>
        <taxon>Bacteroidia</taxon>
        <taxon>Marinilabiliales</taxon>
        <taxon>Marinilabiliaceae</taxon>
        <taxon>Saccharicrinis</taxon>
    </lineage>
</organism>